<proteinExistence type="inferred from homology"/>
<keyword evidence="6" id="KW-0482">Metalloprotease</keyword>
<gene>
    <name evidence="9" type="ORF">H3H32_04730</name>
</gene>
<dbReference type="AlphaFoldDB" id="A0A7G5GZG9"/>
<dbReference type="SMART" id="SM00631">
    <property type="entry name" value="Zn_pept"/>
    <property type="match status" value="1"/>
</dbReference>
<dbReference type="GO" id="GO:0008270">
    <property type="term" value="F:zinc ion binding"/>
    <property type="evidence" value="ECO:0007669"/>
    <property type="project" value="InterPro"/>
</dbReference>
<dbReference type="EMBL" id="CP059732">
    <property type="protein sequence ID" value="QMW04261.1"/>
    <property type="molecule type" value="Genomic_DNA"/>
</dbReference>
<name>A0A7G5GZG9_9BACT</name>
<dbReference type="GO" id="GO:0005615">
    <property type="term" value="C:extracellular space"/>
    <property type="evidence" value="ECO:0007669"/>
    <property type="project" value="TreeGrafter"/>
</dbReference>
<evidence type="ECO:0000256" key="2">
    <source>
        <dbReference type="ARBA" id="ARBA00005988"/>
    </source>
</evidence>
<evidence type="ECO:0000256" key="3">
    <source>
        <dbReference type="ARBA" id="ARBA00022670"/>
    </source>
</evidence>
<evidence type="ECO:0000259" key="8">
    <source>
        <dbReference type="SMART" id="SM00631"/>
    </source>
</evidence>
<keyword evidence="4" id="KW-0378">Hydrolase</keyword>
<keyword evidence="7" id="KW-0732">Signal</keyword>
<dbReference type="CDD" id="cd06240">
    <property type="entry name" value="M14-like"/>
    <property type="match status" value="1"/>
</dbReference>
<reference evidence="9 10" key="1">
    <citation type="submission" date="2020-07" db="EMBL/GenBank/DDBJ databases">
        <title>Spirosoma foliorum sp. nov., isolated from the leaves on the Nejang mountain Korea, Republic of.</title>
        <authorList>
            <person name="Ho H."/>
            <person name="Lee Y.-J."/>
            <person name="Nurcahyanto D.-A."/>
            <person name="Kim S.-G."/>
        </authorList>
    </citation>
    <scope>NUCLEOTIDE SEQUENCE [LARGE SCALE GENOMIC DNA]</scope>
    <source>
        <strain evidence="9 10">PL0136</strain>
    </source>
</reference>
<comment type="cofactor">
    <cofactor evidence="1">
        <name>Zn(2+)</name>
        <dbReference type="ChEBI" id="CHEBI:29105"/>
    </cofactor>
</comment>
<sequence>MRYSTYSVFAMLLISLSSALAQTIPSPKEHFGFDIGDDYHLATYTQTEAYVKKVAVASDRTKLMDIGLTEEGRHQFMLIVSSPANLKNLAHFKEISQKMARAEGLTEDQARAMATEGKAVVWIDGGLHATETVGTHQLIETIYQLTSRKDPETMRILDNTIILLTHANPDGQEIVTNWYMREPKPEKRSLDNVPRLYEKYAGHDNNRDFFIMNLKETQNIGRQLFIEWFPQIMYNHHQAGPAGSVLAGPPYRDPFNYVFDPLMVTGIDALGAAMINRMNAENKPGYTRLGGSVFSTWYNGGLRTTTHFHNMIGLLTEIIGNPTPEEVPLVPSRLIPNGNTPFPVTPQKWHFKQSIDYSVSLNYAVLDYAARYRDELLMNIYRMGKNSIDRGSKDYWGLSPKKIDAINHAFQADPKKPTSNSANAALAQYGFIPRGGGMPVKYYDTIMKAPVLRDPRGFIIPANQPDFATAVKFVNALIRTGIQIQQATADFTVAGKKYPAGSYVVKSDQAFRPHLLDMFEPQDHPNDFQYPGGPPVRPYDAAGWTLAYTMNVQFDRILDGFDGPFKKLPYGELQSPEGHVTGAAGGGYLLSAKANNSFIAVNDLLASGIDVFRLPNGVGGKSTVESGAFFVPASAKAKSLLDKSAKDLGIEVTGIAKKPTTSMAKVSPMRIALWDTYGGSMPSGWVRFLMEQYHFPMKVIYPADIDAGDLKKKFDVIIFVTRAIPPATGADNDIFRGFDREPKEESTPAEYRPWLGKITATKSIPQIKAFLEAGGSVVTIGTSTNLAYHLKLPVKNALTEMTAAGTERPLPNEKYYIPGSVLRVNLDSTQHATWGMPSLTDVYFDASPVFKIAPEAIAKGTVVPLAWFETNKPLRSGWAWGQSYLQDGIAAFMAPIGAGKFYAFGPEITFRAQAQGTFKLLFNQLYGSGKSGSQGSDIVSE</sequence>
<feature type="signal peptide" evidence="7">
    <location>
        <begin position="1"/>
        <end position="21"/>
    </location>
</feature>
<evidence type="ECO:0000256" key="7">
    <source>
        <dbReference type="SAM" id="SignalP"/>
    </source>
</evidence>
<organism evidence="9 10">
    <name type="scientific">Spirosoma foliorum</name>
    <dbReference type="NCBI Taxonomy" id="2710596"/>
    <lineage>
        <taxon>Bacteria</taxon>
        <taxon>Pseudomonadati</taxon>
        <taxon>Bacteroidota</taxon>
        <taxon>Cytophagia</taxon>
        <taxon>Cytophagales</taxon>
        <taxon>Cytophagaceae</taxon>
        <taxon>Spirosoma</taxon>
    </lineage>
</organism>
<protein>
    <submittedName>
        <fullName evidence="9">Peptidase</fullName>
    </submittedName>
</protein>
<comment type="similarity">
    <text evidence="2">Belongs to the peptidase M14 family.</text>
</comment>
<dbReference type="InterPro" id="IPR000834">
    <property type="entry name" value="Peptidase_M14"/>
</dbReference>
<evidence type="ECO:0000313" key="9">
    <source>
        <dbReference type="EMBL" id="QMW04261.1"/>
    </source>
</evidence>
<dbReference type="RefSeq" id="WP_182461515.1">
    <property type="nucleotide sequence ID" value="NZ_CP059732.1"/>
</dbReference>
<dbReference type="GO" id="GO:0006508">
    <property type="term" value="P:proteolysis"/>
    <property type="evidence" value="ECO:0007669"/>
    <property type="project" value="UniProtKB-KW"/>
</dbReference>
<dbReference type="Proteomes" id="UP000515369">
    <property type="component" value="Chromosome"/>
</dbReference>
<dbReference type="SUPFAM" id="SSF53187">
    <property type="entry name" value="Zn-dependent exopeptidases"/>
    <property type="match status" value="1"/>
</dbReference>
<dbReference type="Gene3D" id="3.40.630.10">
    <property type="entry name" value="Zn peptidases"/>
    <property type="match status" value="1"/>
</dbReference>
<evidence type="ECO:0000313" key="10">
    <source>
        <dbReference type="Proteomes" id="UP000515369"/>
    </source>
</evidence>
<keyword evidence="3" id="KW-0645">Protease</keyword>
<dbReference type="GO" id="GO:0004181">
    <property type="term" value="F:metallocarboxypeptidase activity"/>
    <property type="evidence" value="ECO:0007669"/>
    <property type="project" value="InterPro"/>
</dbReference>
<evidence type="ECO:0000256" key="5">
    <source>
        <dbReference type="ARBA" id="ARBA00022833"/>
    </source>
</evidence>
<dbReference type="PANTHER" id="PTHR11705">
    <property type="entry name" value="PROTEASE FAMILY M14 CARBOXYPEPTIDASE A,B"/>
    <property type="match status" value="1"/>
</dbReference>
<dbReference type="Pfam" id="PF00246">
    <property type="entry name" value="Peptidase_M14"/>
    <property type="match status" value="1"/>
</dbReference>
<keyword evidence="10" id="KW-1185">Reference proteome</keyword>
<evidence type="ECO:0000256" key="1">
    <source>
        <dbReference type="ARBA" id="ARBA00001947"/>
    </source>
</evidence>
<accession>A0A7G5GZG9</accession>
<feature type="domain" description="Peptidase M14" evidence="8">
    <location>
        <begin position="39"/>
        <end position="317"/>
    </location>
</feature>
<dbReference type="KEGG" id="sfol:H3H32_04730"/>
<dbReference type="PANTHER" id="PTHR11705:SF143">
    <property type="entry name" value="SLL0236 PROTEIN"/>
    <property type="match status" value="1"/>
</dbReference>
<keyword evidence="5" id="KW-0862">Zinc</keyword>
<feature type="chain" id="PRO_5028942010" evidence="7">
    <location>
        <begin position="22"/>
        <end position="941"/>
    </location>
</feature>
<evidence type="ECO:0000256" key="4">
    <source>
        <dbReference type="ARBA" id="ARBA00022801"/>
    </source>
</evidence>
<evidence type="ECO:0000256" key="6">
    <source>
        <dbReference type="ARBA" id="ARBA00023049"/>
    </source>
</evidence>